<evidence type="ECO:0000313" key="4">
    <source>
        <dbReference type="Proteomes" id="UP000007494"/>
    </source>
</evidence>
<keyword evidence="2" id="KW-0472">Membrane</keyword>
<proteinExistence type="predicted"/>
<dbReference type="InParanoid" id="F0VLU1"/>
<dbReference type="EMBL" id="FR823391">
    <property type="protein sequence ID" value="CBZ54219.1"/>
    <property type="molecule type" value="Genomic_DNA"/>
</dbReference>
<feature type="transmembrane region" description="Helical" evidence="2">
    <location>
        <begin position="403"/>
        <end position="423"/>
    </location>
</feature>
<dbReference type="GeneID" id="13442150"/>
<dbReference type="Proteomes" id="UP000007494">
    <property type="component" value="Chromosome X"/>
</dbReference>
<keyword evidence="4" id="KW-1185">Reference proteome</keyword>
<gene>
    <name evidence="3" type="ORF">NCLIV_046510</name>
</gene>
<feature type="region of interest" description="Disordered" evidence="1">
    <location>
        <begin position="67"/>
        <end position="92"/>
    </location>
</feature>
<keyword evidence="2" id="KW-0812">Transmembrane</keyword>
<dbReference type="OMA" id="MVNPYIM"/>
<name>F0VLU1_NEOCL</name>
<evidence type="ECO:0000256" key="2">
    <source>
        <dbReference type="SAM" id="Phobius"/>
    </source>
</evidence>
<dbReference type="RefSeq" id="XP_003884250.1">
    <property type="nucleotide sequence ID" value="XM_003884201.1"/>
</dbReference>
<evidence type="ECO:0000313" key="3">
    <source>
        <dbReference type="EMBL" id="CBZ54219.1"/>
    </source>
</evidence>
<sequence>MMEESTVPPAQPRFLGMPASSLRRPTSLAALSGCQRAARFGPQLSILFILISASFTLISTNAAASDDGADSEELHWPDASDSLPPENEGDVNPAARLGFVGIPRKTMYSTASELVLDGPDREARARKLVELGERLRVDGLVLDLTVAQPPPETPRSTRRPWGPKQRQPSAPRFDTEDVVKSLFQKFALDVEKRAMAEFIQEDPALAYKLHNINVSAEVKQLVASRISSVEVISPSQETTEALHSVVDFFKELRSNREKFMGMVTEKIDFTTPVHFEQALRRVNKEQQVEEVIEIGREEARKRAANALEQLRPEDRVAMGSLGLGMAYLEEAILERMVNPYIMDRSDPKLYEKLRTVVDLAQQKLQRDRREEQKKDAAVFREKGVLSLPSEPAFAAEMPASSKLTLSFLFISAIVGAAAFGTYMHRRKRRTGQQKKKLDDSKLHLDLEELLSRPLEREARSSTRRRARTYSSRRDRLQRIKHRFVEPDEASDISVDAVEDEPEFEVVPVLASSSRFN</sequence>
<reference evidence="4" key="1">
    <citation type="journal article" date="2012" name="PLoS Pathog.">
        <title>Comparative genomics of the apicomplexan parasites Toxoplasma gondii and Neospora caninum: Coccidia differing in host range and transmission strategy.</title>
        <authorList>
            <person name="Reid A.J."/>
            <person name="Vermont S.J."/>
            <person name="Cotton J.A."/>
            <person name="Harris D."/>
            <person name="Hill-Cawthorne G.A."/>
            <person name="Konen-Waisman S."/>
            <person name="Latham S.M."/>
            <person name="Mourier T."/>
            <person name="Norton R."/>
            <person name="Quail M.A."/>
            <person name="Sanders M."/>
            <person name="Shanmugam D."/>
            <person name="Sohal A."/>
            <person name="Wasmuth J.D."/>
            <person name="Brunk B."/>
            <person name="Grigg M.E."/>
            <person name="Howard J.C."/>
            <person name="Parkinson J."/>
            <person name="Roos D.S."/>
            <person name="Trees A.J."/>
            <person name="Berriman M."/>
            <person name="Pain A."/>
            <person name="Wastling J.M."/>
        </authorList>
    </citation>
    <scope>NUCLEOTIDE SEQUENCE [LARGE SCALE GENOMIC DNA]</scope>
    <source>
        <strain evidence="4">Liverpool</strain>
    </source>
</reference>
<keyword evidence="2" id="KW-1133">Transmembrane helix</keyword>
<dbReference type="AlphaFoldDB" id="F0VLU1"/>
<evidence type="ECO:0008006" key="5">
    <source>
        <dbReference type="Google" id="ProtNLM"/>
    </source>
</evidence>
<accession>F0VLU1</accession>
<dbReference type="OrthoDB" id="10358981at2759"/>
<protein>
    <recommendedName>
        <fullName evidence="5">Transmembrane protein</fullName>
    </recommendedName>
</protein>
<dbReference type="VEuPathDB" id="ToxoDB:NCLIV_046510"/>
<feature type="region of interest" description="Disordered" evidence="1">
    <location>
        <begin position="146"/>
        <end position="174"/>
    </location>
</feature>
<evidence type="ECO:0000256" key="1">
    <source>
        <dbReference type="SAM" id="MobiDB-lite"/>
    </source>
</evidence>
<organism evidence="3 4">
    <name type="scientific">Neospora caninum (strain Liverpool)</name>
    <dbReference type="NCBI Taxonomy" id="572307"/>
    <lineage>
        <taxon>Eukaryota</taxon>
        <taxon>Sar</taxon>
        <taxon>Alveolata</taxon>
        <taxon>Apicomplexa</taxon>
        <taxon>Conoidasida</taxon>
        <taxon>Coccidia</taxon>
        <taxon>Eucoccidiorida</taxon>
        <taxon>Eimeriorina</taxon>
        <taxon>Sarcocystidae</taxon>
        <taxon>Neospora</taxon>
    </lineage>
</organism>
<dbReference type="eggNOG" id="ENOG502QYS3">
    <property type="taxonomic scope" value="Eukaryota"/>
</dbReference>